<name>A0A0F2MIA7_SPOSC</name>
<proteinExistence type="predicted"/>
<dbReference type="Proteomes" id="UP000033710">
    <property type="component" value="Unassembled WGS sequence"/>
</dbReference>
<gene>
    <name evidence="1" type="ORF">SPSK_08079</name>
</gene>
<organism evidence="1 2">
    <name type="scientific">Sporothrix schenckii 1099-18</name>
    <dbReference type="NCBI Taxonomy" id="1397361"/>
    <lineage>
        <taxon>Eukaryota</taxon>
        <taxon>Fungi</taxon>
        <taxon>Dikarya</taxon>
        <taxon>Ascomycota</taxon>
        <taxon>Pezizomycotina</taxon>
        <taxon>Sordariomycetes</taxon>
        <taxon>Sordariomycetidae</taxon>
        <taxon>Ophiostomatales</taxon>
        <taxon>Ophiostomataceae</taxon>
        <taxon>Sporothrix</taxon>
    </lineage>
</organism>
<comment type="caution">
    <text evidence="1">The sequence shown here is derived from an EMBL/GenBank/DDBJ whole genome shotgun (WGS) entry which is preliminary data.</text>
</comment>
<reference evidence="1 2" key="2">
    <citation type="journal article" date="2015" name="Eukaryot. Cell">
        <title>Asexual propagation of a virulent clone complex in a human and feline outbreak of sporotrichosis.</title>
        <authorList>
            <person name="Teixeira Mde M."/>
            <person name="Rodrigues A.M."/>
            <person name="Tsui C.K."/>
            <person name="de Almeida L.G."/>
            <person name="Van Diepeningen A.D."/>
            <person name="van den Ende B.G."/>
            <person name="Fernandes G.F."/>
            <person name="Kano R."/>
            <person name="Hamelin R.C."/>
            <person name="Lopes-Bezerra L.M."/>
            <person name="Vasconcelos A.T."/>
            <person name="de Hoog S."/>
            <person name="de Camargo Z.P."/>
            <person name="Felipe M.S."/>
        </authorList>
    </citation>
    <scope>NUCLEOTIDE SEQUENCE [LARGE SCALE GENOMIC DNA]</scope>
    <source>
        <strain evidence="1 2">1099-18</strain>
    </source>
</reference>
<dbReference type="AlphaFoldDB" id="A0A0F2MIA7"/>
<dbReference type="GeneID" id="27670001"/>
<dbReference type="EMBL" id="AXCR01000004">
    <property type="protein sequence ID" value="KJR88794.1"/>
    <property type="molecule type" value="Genomic_DNA"/>
</dbReference>
<reference evidence="1 2" key="1">
    <citation type="journal article" date="2014" name="BMC Genomics">
        <title>Comparative genomics of the major fungal agents of human and animal Sporotrichosis: Sporothrix schenckii and Sporothrix brasiliensis.</title>
        <authorList>
            <person name="Teixeira M.M."/>
            <person name="de Almeida L.G."/>
            <person name="Kubitschek-Barreira P."/>
            <person name="Alves F.L."/>
            <person name="Kioshima E.S."/>
            <person name="Abadio A.K."/>
            <person name="Fernandes L."/>
            <person name="Derengowski L.S."/>
            <person name="Ferreira K.S."/>
            <person name="Souza R.C."/>
            <person name="Ruiz J.C."/>
            <person name="de Andrade N.C."/>
            <person name="Paes H.C."/>
            <person name="Nicola A.M."/>
            <person name="Albuquerque P."/>
            <person name="Gerber A.L."/>
            <person name="Martins V.P."/>
            <person name="Peconick L.D."/>
            <person name="Neto A.V."/>
            <person name="Chaucanez C.B."/>
            <person name="Silva P.A."/>
            <person name="Cunha O.L."/>
            <person name="de Oliveira F.F."/>
            <person name="dos Santos T.C."/>
            <person name="Barros A.L."/>
            <person name="Soares M.A."/>
            <person name="de Oliveira L.M."/>
            <person name="Marini M.M."/>
            <person name="Villalobos-Duno H."/>
            <person name="Cunha M.M."/>
            <person name="de Hoog S."/>
            <person name="da Silveira J.F."/>
            <person name="Henrissat B."/>
            <person name="Nino-Vega G.A."/>
            <person name="Cisalpino P.S."/>
            <person name="Mora-Montes H.M."/>
            <person name="Almeida S.R."/>
            <person name="Stajich J.E."/>
            <person name="Lopes-Bezerra L.M."/>
            <person name="Vasconcelos A.T."/>
            <person name="Felipe M.S."/>
        </authorList>
    </citation>
    <scope>NUCLEOTIDE SEQUENCE [LARGE SCALE GENOMIC DNA]</scope>
    <source>
        <strain evidence="1 2">1099-18</strain>
    </source>
</reference>
<dbReference type="RefSeq" id="XP_016591470.1">
    <property type="nucleotide sequence ID" value="XM_016734724.1"/>
</dbReference>
<evidence type="ECO:0000313" key="1">
    <source>
        <dbReference type="EMBL" id="KJR88794.1"/>
    </source>
</evidence>
<accession>A0A0F2MIA7</accession>
<dbReference type="KEGG" id="ssck:SPSK_08079"/>
<evidence type="ECO:0000313" key="2">
    <source>
        <dbReference type="Proteomes" id="UP000033710"/>
    </source>
</evidence>
<dbReference type="VEuPathDB" id="FungiDB:SPSK_08079"/>
<protein>
    <submittedName>
        <fullName evidence="1">Uncharacterized protein</fullName>
    </submittedName>
</protein>
<sequence>MAAVAKPHYRGFHDSPTTLEEGKTEHVFLFPVQKQDIMTFLVLLSHTARTFGWVRSLLGTDLAQIGRYEIATTDKPMSYMPRDCPLRQECADFPRFNRGNRRQDKIQERMIYLGEFVSSPLQAAWPAALCHVSGGVSSVIVVGCGKRKESK</sequence>